<dbReference type="EMBL" id="HBUF01014061">
    <property type="protein sequence ID" value="CAG6609069.1"/>
    <property type="molecule type" value="Transcribed_RNA"/>
</dbReference>
<dbReference type="EMBL" id="HBUF01369752">
    <property type="protein sequence ID" value="CAG6725539.1"/>
    <property type="molecule type" value="Transcribed_RNA"/>
</dbReference>
<proteinExistence type="predicted"/>
<dbReference type="EMBL" id="HBUF01192304">
    <property type="protein sequence ID" value="CAG6658764.1"/>
    <property type="molecule type" value="Transcribed_RNA"/>
</dbReference>
<dbReference type="EMBL" id="HBUF01523035">
    <property type="protein sequence ID" value="CAG6749350.1"/>
    <property type="molecule type" value="Transcribed_RNA"/>
</dbReference>
<name>A0A8D8YB71_9HEMI</name>
<organism evidence="2">
    <name type="scientific">Cacopsylla melanoneura</name>
    <dbReference type="NCBI Taxonomy" id="428564"/>
    <lineage>
        <taxon>Eukaryota</taxon>
        <taxon>Metazoa</taxon>
        <taxon>Ecdysozoa</taxon>
        <taxon>Arthropoda</taxon>
        <taxon>Hexapoda</taxon>
        <taxon>Insecta</taxon>
        <taxon>Pterygota</taxon>
        <taxon>Neoptera</taxon>
        <taxon>Paraneoptera</taxon>
        <taxon>Hemiptera</taxon>
        <taxon>Sternorrhyncha</taxon>
        <taxon>Psylloidea</taxon>
        <taxon>Psyllidae</taxon>
        <taxon>Psyllinae</taxon>
        <taxon>Cacopsylla</taxon>
    </lineage>
</organism>
<dbReference type="AlphaFoldDB" id="A0A8D8YB71"/>
<dbReference type="EMBL" id="HBUF01014063">
    <property type="protein sequence ID" value="CAG6609071.1"/>
    <property type="molecule type" value="Transcribed_RNA"/>
</dbReference>
<evidence type="ECO:0000313" key="2">
    <source>
        <dbReference type="EMBL" id="CAG6725539.1"/>
    </source>
</evidence>
<accession>A0A8D8YB71</accession>
<keyword evidence="1" id="KW-0732">Signal</keyword>
<evidence type="ECO:0000256" key="1">
    <source>
        <dbReference type="SAM" id="SignalP"/>
    </source>
</evidence>
<protein>
    <submittedName>
        <fullName evidence="2">Uncharacterized protein</fullName>
    </submittedName>
</protein>
<dbReference type="EMBL" id="HBUF01369751">
    <property type="protein sequence ID" value="CAG6725538.1"/>
    <property type="molecule type" value="Transcribed_RNA"/>
</dbReference>
<feature type="signal peptide" evidence="1">
    <location>
        <begin position="1"/>
        <end position="24"/>
    </location>
</feature>
<dbReference type="EMBL" id="HBUF01523036">
    <property type="protein sequence ID" value="CAG6749351.1"/>
    <property type="molecule type" value="Transcribed_RNA"/>
</dbReference>
<dbReference type="EMBL" id="HBUF01192305">
    <property type="protein sequence ID" value="CAG6658765.1"/>
    <property type="molecule type" value="Transcribed_RNA"/>
</dbReference>
<reference evidence="2" key="1">
    <citation type="submission" date="2021-05" db="EMBL/GenBank/DDBJ databases">
        <authorList>
            <person name="Alioto T."/>
            <person name="Alioto T."/>
            <person name="Gomez Garrido J."/>
        </authorList>
    </citation>
    <scope>NUCLEOTIDE SEQUENCE</scope>
</reference>
<dbReference type="EMBL" id="HBUF01014062">
    <property type="protein sequence ID" value="CAG6609070.1"/>
    <property type="molecule type" value="Transcribed_RNA"/>
</dbReference>
<feature type="chain" id="PRO_5036428896" evidence="1">
    <location>
        <begin position="25"/>
        <end position="177"/>
    </location>
</feature>
<sequence length="177" mass="20623">MHQPMGFIPVLSMMIVSYLNQITALPTSLEEYQPIYHEDSNSALNNIFDTSFEPRPPHDYNEFIAYLSDLLLRGEGAKGNPLLYVEYPQQKSDSSETSMRNMKRSRYYRKYPWKRQNGQGYEPDVYMCTPSREDVVQLLVALHEAREGANGRTVNFCNRKRPATSIFTNIRFIGRRK</sequence>
<dbReference type="EMBL" id="HBUF01369750">
    <property type="protein sequence ID" value="CAG6725537.1"/>
    <property type="molecule type" value="Transcribed_RNA"/>
</dbReference>